<feature type="non-terminal residue" evidence="1">
    <location>
        <position position="1"/>
    </location>
</feature>
<dbReference type="EMBL" id="BARS01003244">
    <property type="protein sequence ID" value="GAF79838.1"/>
    <property type="molecule type" value="Genomic_DNA"/>
</dbReference>
<proteinExistence type="predicted"/>
<dbReference type="AlphaFoldDB" id="X0SFM0"/>
<reference evidence="1" key="1">
    <citation type="journal article" date="2014" name="Front. Microbiol.">
        <title>High frequency of phylogenetically diverse reductive dehalogenase-homologous genes in deep subseafloor sedimentary metagenomes.</title>
        <authorList>
            <person name="Kawai M."/>
            <person name="Futagami T."/>
            <person name="Toyoda A."/>
            <person name="Takaki Y."/>
            <person name="Nishi S."/>
            <person name="Hori S."/>
            <person name="Arai W."/>
            <person name="Tsubouchi T."/>
            <person name="Morono Y."/>
            <person name="Uchiyama I."/>
            <person name="Ito T."/>
            <person name="Fujiyama A."/>
            <person name="Inagaki F."/>
            <person name="Takami H."/>
        </authorList>
    </citation>
    <scope>NUCLEOTIDE SEQUENCE</scope>
    <source>
        <strain evidence="1">Expedition CK06-06</strain>
    </source>
</reference>
<accession>X0SFM0</accession>
<name>X0SFM0_9ZZZZ</name>
<organism evidence="1">
    <name type="scientific">marine sediment metagenome</name>
    <dbReference type="NCBI Taxonomy" id="412755"/>
    <lineage>
        <taxon>unclassified sequences</taxon>
        <taxon>metagenomes</taxon>
        <taxon>ecological metagenomes</taxon>
    </lineage>
</organism>
<evidence type="ECO:0000313" key="1">
    <source>
        <dbReference type="EMBL" id="GAF79838.1"/>
    </source>
</evidence>
<protein>
    <submittedName>
        <fullName evidence="1">Uncharacterized protein</fullName>
    </submittedName>
</protein>
<sequence>SPFGLHLLLAAGVGFAMTSSRLKAVTTPERFGFTRVQVYFGVPRRTENQTACAGDLLQCNNTNKLVRFRYREGNRLVVEESD</sequence>
<comment type="caution">
    <text evidence="1">The sequence shown here is derived from an EMBL/GenBank/DDBJ whole genome shotgun (WGS) entry which is preliminary data.</text>
</comment>
<gene>
    <name evidence="1" type="ORF">S01H1_06266</name>
</gene>